<dbReference type="SUPFAM" id="SSF54001">
    <property type="entry name" value="Cysteine proteinases"/>
    <property type="match status" value="1"/>
</dbReference>
<keyword evidence="4" id="KW-1185">Reference proteome</keyword>
<dbReference type="RefSeq" id="WP_377281040.1">
    <property type="nucleotide sequence ID" value="NZ_JBHRSI010000003.1"/>
</dbReference>
<dbReference type="PANTHER" id="PTHR11786:SF0">
    <property type="entry name" value="ARYLAMINE N-ACETYLTRANSFERASE 4-RELATED"/>
    <property type="match status" value="1"/>
</dbReference>
<name>A0ABW4MVY4_9CAUL</name>
<dbReference type="Gene3D" id="2.40.128.150">
    <property type="entry name" value="Cysteine proteinases"/>
    <property type="match status" value="1"/>
</dbReference>
<evidence type="ECO:0000256" key="1">
    <source>
        <dbReference type="ARBA" id="ARBA00006547"/>
    </source>
</evidence>
<dbReference type="EMBL" id="JBHUEY010000001">
    <property type="protein sequence ID" value="MFD1782132.1"/>
    <property type="molecule type" value="Genomic_DNA"/>
</dbReference>
<dbReference type="InterPro" id="IPR038765">
    <property type="entry name" value="Papain-like_cys_pep_sf"/>
</dbReference>
<comment type="similarity">
    <text evidence="1 2">Belongs to the arylamine N-acetyltransferase family.</text>
</comment>
<sequence length="272" mass="30086">MSGIDLDAYLARIGYAGELAPDLPTLRALHRAHLLAVPYENLDVQLGRPLTTDPAAAFDKIVRRRRGGWCYEMNGAFGLVLEAIGFPVARLAGAVMREALGAANHASHLVLKVDLDETWLADVGYGDGPIEPFQPGEGPYHQRGFAFGRERTEDGWWRMRNHRFAPRSFDVRLEPADEAELAGKCAQLQTSPTSVFVQHAIVQRHTPDGIVLLRNRTLRRIWPDRAEEQPVESAAQYVALLQDLFGLDLPEAADLWPRICAQHEASLAPAAG</sequence>
<dbReference type="InterPro" id="IPR001447">
    <property type="entry name" value="Arylamine_N-AcTrfase"/>
</dbReference>
<evidence type="ECO:0000313" key="3">
    <source>
        <dbReference type="EMBL" id="MFD1782132.1"/>
    </source>
</evidence>
<proteinExistence type="inferred from homology"/>
<accession>A0ABW4MVY4</accession>
<comment type="caution">
    <text evidence="3">The sequence shown here is derived from an EMBL/GenBank/DDBJ whole genome shotgun (WGS) entry which is preliminary data.</text>
</comment>
<dbReference type="PRINTS" id="PR01543">
    <property type="entry name" value="ANATRNSFRASE"/>
</dbReference>
<evidence type="ECO:0000313" key="4">
    <source>
        <dbReference type="Proteomes" id="UP001597237"/>
    </source>
</evidence>
<dbReference type="Pfam" id="PF00797">
    <property type="entry name" value="Acetyltransf_2"/>
    <property type="match status" value="1"/>
</dbReference>
<protein>
    <submittedName>
        <fullName evidence="3">Arylamine N-acetyltransferase</fullName>
    </submittedName>
</protein>
<gene>
    <name evidence="3" type="ORF">ACFSC0_01905</name>
</gene>
<evidence type="ECO:0000256" key="2">
    <source>
        <dbReference type="RuleBase" id="RU003452"/>
    </source>
</evidence>
<dbReference type="Proteomes" id="UP001597237">
    <property type="component" value="Unassembled WGS sequence"/>
</dbReference>
<dbReference type="PANTHER" id="PTHR11786">
    <property type="entry name" value="N-HYDROXYARYLAMINE O-ACETYLTRANSFERASE"/>
    <property type="match status" value="1"/>
</dbReference>
<organism evidence="3 4">
    <name type="scientific">Phenylobacterium terrae</name>
    <dbReference type="NCBI Taxonomy" id="2665495"/>
    <lineage>
        <taxon>Bacteria</taxon>
        <taxon>Pseudomonadati</taxon>
        <taxon>Pseudomonadota</taxon>
        <taxon>Alphaproteobacteria</taxon>
        <taxon>Caulobacterales</taxon>
        <taxon>Caulobacteraceae</taxon>
        <taxon>Phenylobacterium</taxon>
    </lineage>
</organism>
<reference evidence="4" key="1">
    <citation type="journal article" date="2019" name="Int. J. Syst. Evol. Microbiol.">
        <title>The Global Catalogue of Microorganisms (GCM) 10K type strain sequencing project: providing services to taxonomists for standard genome sequencing and annotation.</title>
        <authorList>
            <consortium name="The Broad Institute Genomics Platform"/>
            <consortium name="The Broad Institute Genome Sequencing Center for Infectious Disease"/>
            <person name="Wu L."/>
            <person name="Ma J."/>
        </authorList>
    </citation>
    <scope>NUCLEOTIDE SEQUENCE [LARGE SCALE GENOMIC DNA]</scope>
    <source>
        <strain evidence="4">DFY28</strain>
    </source>
</reference>
<dbReference type="Gene3D" id="3.30.2140.10">
    <property type="entry name" value="Arylamine N-acetyltransferase"/>
    <property type="match status" value="1"/>
</dbReference>